<evidence type="ECO:0000256" key="1">
    <source>
        <dbReference type="SAM" id="MobiDB-lite"/>
    </source>
</evidence>
<reference evidence="3 4" key="1">
    <citation type="submission" date="2019-04" db="EMBL/GenBank/DDBJ databases">
        <authorList>
            <person name="Schori C."/>
            <person name="Ahrens C."/>
        </authorList>
    </citation>
    <scope>NUCLEOTIDE SEQUENCE [LARGE SCALE GENOMIC DNA]</scope>
    <source>
        <strain evidence="3 4">DSM 2950</strain>
    </source>
</reference>
<dbReference type="RefSeq" id="WP_018595195.1">
    <property type="nucleotide sequence ID" value="NZ_CABLBP010000020.1"/>
</dbReference>
<protein>
    <recommendedName>
        <fullName evidence="2">Replication-associated protein ORF2/G2P domain-containing protein</fullName>
    </recommendedName>
</protein>
<dbReference type="GeneID" id="75053961"/>
<sequence length="258" mass="31133">MKTRRITYEFENAIEREEYLDGRYGAPGEKRSKKKKATPEQVAQVNQWNKEKKARHRLRKYFKVNDYFFTLTYPKEERPPDMKTAKADFREFYKVVGKEYRKRGAELRWIRNIECTPTGNWHIHVVINRIPDTDLIISQAWEHGKVRDKQLLYDKGEFKALAQYITKDAKTQEKYVDKGVLDHKIIESNYSTSRNMPLPEPKKDKLERWPKEPKPKKGWYIDKESYFEGINKVTGFPYRHYTMFRLQPERKGRKRCKD</sequence>
<evidence type="ECO:0000313" key="3">
    <source>
        <dbReference type="EMBL" id="QMW80582.1"/>
    </source>
</evidence>
<dbReference type="EMBL" id="CP039126">
    <property type="protein sequence ID" value="QMW80582.1"/>
    <property type="molecule type" value="Genomic_DNA"/>
</dbReference>
<gene>
    <name evidence="3" type="ORF">E5259_24980</name>
</gene>
<dbReference type="AlphaFoldDB" id="A0A7G5N139"/>
<dbReference type="Proteomes" id="UP000515789">
    <property type="component" value="Chromosome"/>
</dbReference>
<feature type="region of interest" description="Disordered" evidence="1">
    <location>
        <begin position="22"/>
        <end position="42"/>
    </location>
</feature>
<evidence type="ECO:0000313" key="4">
    <source>
        <dbReference type="Proteomes" id="UP000515789"/>
    </source>
</evidence>
<evidence type="ECO:0000259" key="2">
    <source>
        <dbReference type="Pfam" id="PF23343"/>
    </source>
</evidence>
<feature type="region of interest" description="Disordered" evidence="1">
    <location>
        <begin position="192"/>
        <end position="213"/>
    </location>
</feature>
<name>A0A7G5N139_9FIRM</name>
<dbReference type="Pfam" id="PF23343">
    <property type="entry name" value="REP_ORF2-G2P"/>
    <property type="match status" value="1"/>
</dbReference>
<proteinExistence type="predicted"/>
<organism evidence="3 4">
    <name type="scientific">Blautia producta</name>
    <dbReference type="NCBI Taxonomy" id="33035"/>
    <lineage>
        <taxon>Bacteria</taxon>
        <taxon>Bacillati</taxon>
        <taxon>Bacillota</taxon>
        <taxon>Clostridia</taxon>
        <taxon>Lachnospirales</taxon>
        <taxon>Lachnospiraceae</taxon>
        <taxon>Blautia</taxon>
    </lineage>
</organism>
<feature type="domain" description="Replication-associated protein ORF2/G2P" evidence="2">
    <location>
        <begin position="66"/>
        <end position="168"/>
    </location>
</feature>
<accession>A0A7G5N139</accession>
<dbReference type="InterPro" id="IPR056906">
    <property type="entry name" value="ORF2/G2P_dom"/>
</dbReference>
<feature type="compositionally biased region" description="Basic and acidic residues" evidence="1">
    <location>
        <begin position="200"/>
        <end position="213"/>
    </location>
</feature>